<dbReference type="InterPro" id="IPR000504">
    <property type="entry name" value="RRM_dom"/>
</dbReference>
<sequence>MQGGMFSVPQMQQGGPQGLMMPPPPPPYAAQQSHPFMYHATSTDGNPIQGQLSAGGPRAVTADVKKTKRSKKRKDVVLTPRSQAQKEKEAKEREEEKAGRGGKPFSEEPFELDSTKKQLIVNFLSHAVTETEFTQIFSQFGVISAARIIYDKHTNRSKGYGFVYFKSGDDAIKAILDLNGMEVHSKFIKVSYATPQRPTPPNTPRGDGADASITGAEDDHTDSSDEGSNDELEH</sequence>
<dbReference type="VEuPathDB" id="TriTrypDB:BSAL_71250"/>
<evidence type="ECO:0000259" key="5">
    <source>
        <dbReference type="PROSITE" id="PS50102"/>
    </source>
</evidence>
<evidence type="ECO:0000256" key="2">
    <source>
        <dbReference type="ARBA" id="ARBA00022884"/>
    </source>
</evidence>
<evidence type="ECO:0000256" key="1">
    <source>
        <dbReference type="ARBA" id="ARBA00022737"/>
    </source>
</evidence>
<dbReference type="AlphaFoldDB" id="A0A0S4KMQ5"/>
<evidence type="ECO:0000313" key="6">
    <source>
        <dbReference type="EMBL" id="CUI14161.1"/>
    </source>
</evidence>
<dbReference type="PROSITE" id="PS50102">
    <property type="entry name" value="RRM"/>
    <property type="match status" value="1"/>
</dbReference>
<dbReference type="PANTHER" id="PTHR48027">
    <property type="entry name" value="HETEROGENEOUS NUCLEAR RIBONUCLEOPROTEIN 87F-RELATED"/>
    <property type="match status" value="1"/>
</dbReference>
<evidence type="ECO:0000256" key="3">
    <source>
        <dbReference type="PROSITE-ProRule" id="PRU00176"/>
    </source>
</evidence>
<feature type="compositionally biased region" description="Basic and acidic residues" evidence="4">
    <location>
        <begin position="84"/>
        <end position="99"/>
    </location>
</feature>
<dbReference type="InterPro" id="IPR012677">
    <property type="entry name" value="Nucleotide-bd_a/b_plait_sf"/>
</dbReference>
<dbReference type="InterPro" id="IPR035979">
    <property type="entry name" value="RBD_domain_sf"/>
</dbReference>
<feature type="region of interest" description="Disordered" evidence="4">
    <location>
        <begin position="192"/>
        <end position="234"/>
    </location>
</feature>
<dbReference type="SMART" id="SM00360">
    <property type="entry name" value="RRM"/>
    <property type="match status" value="1"/>
</dbReference>
<dbReference type="FunFam" id="3.30.70.330:FF:000383">
    <property type="entry name" value="Sex lethal, isoform D"/>
    <property type="match status" value="1"/>
</dbReference>
<gene>
    <name evidence="6" type="ORF">BSAL_71250</name>
</gene>
<reference evidence="7" key="1">
    <citation type="submission" date="2015-09" db="EMBL/GenBank/DDBJ databases">
        <authorList>
            <consortium name="Pathogen Informatics"/>
        </authorList>
    </citation>
    <scope>NUCLEOTIDE SEQUENCE [LARGE SCALE GENOMIC DNA]</scope>
    <source>
        <strain evidence="7">Lake Konstanz</strain>
    </source>
</reference>
<keyword evidence="1" id="KW-0677">Repeat</keyword>
<dbReference type="Proteomes" id="UP000051952">
    <property type="component" value="Unassembled WGS sequence"/>
</dbReference>
<dbReference type="GO" id="GO:0009967">
    <property type="term" value="P:positive regulation of signal transduction"/>
    <property type="evidence" value="ECO:0007669"/>
    <property type="project" value="UniProtKB-ARBA"/>
</dbReference>
<dbReference type="SUPFAM" id="SSF54928">
    <property type="entry name" value="RNA-binding domain, RBD"/>
    <property type="match status" value="1"/>
</dbReference>
<accession>A0A0S4KMQ5</accession>
<feature type="domain" description="RRM" evidence="5">
    <location>
        <begin position="117"/>
        <end position="195"/>
    </location>
</feature>
<keyword evidence="2 3" id="KW-0694">RNA-binding</keyword>
<organism evidence="6 7">
    <name type="scientific">Bodo saltans</name>
    <name type="common">Flagellated protozoan</name>
    <dbReference type="NCBI Taxonomy" id="75058"/>
    <lineage>
        <taxon>Eukaryota</taxon>
        <taxon>Discoba</taxon>
        <taxon>Euglenozoa</taxon>
        <taxon>Kinetoplastea</taxon>
        <taxon>Metakinetoplastina</taxon>
        <taxon>Eubodonida</taxon>
        <taxon>Bodonidae</taxon>
        <taxon>Bodo</taxon>
    </lineage>
</organism>
<feature type="compositionally biased region" description="Low complexity" evidence="4">
    <location>
        <begin position="9"/>
        <end position="20"/>
    </location>
</feature>
<feature type="compositionally biased region" description="Acidic residues" evidence="4">
    <location>
        <begin position="224"/>
        <end position="234"/>
    </location>
</feature>
<dbReference type="EMBL" id="CYKH01000544">
    <property type="protein sequence ID" value="CUI14161.1"/>
    <property type="molecule type" value="Genomic_DNA"/>
</dbReference>
<dbReference type="GO" id="GO:0003729">
    <property type="term" value="F:mRNA binding"/>
    <property type="evidence" value="ECO:0007669"/>
    <property type="project" value="UniProtKB-ARBA"/>
</dbReference>
<evidence type="ECO:0000313" key="7">
    <source>
        <dbReference type="Proteomes" id="UP000051952"/>
    </source>
</evidence>
<protein>
    <submittedName>
        <fullName evidence="6">RNA-binding protein, putative</fullName>
    </submittedName>
</protein>
<dbReference type="Pfam" id="PF00076">
    <property type="entry name" value="RRM_1"/>
    <property type="match status" value="1"/>
</dbReference>
<dbReference type="Gene3D" id="3.30.70.330">
    <property type="match status" value="1"/>
</dbReference>
<keyword evidence="7" id="KW-1185">Reference proteome</keyword>
<feature type="compositionally biased region" description="Polar residues" evidence="4">
    <location>
        <begin position="30"/>
        <end position="52"/>
    </location>
</feature>
<evidence type="ECO:0000256" key="4">
    <source>
        <dbReference type="SAM" id="MobiDB-lite"/>
    </source>
</evidence>
<proteinExistence type="predicted"/>
<dbReference type="GO" id="GO:0010629">
    <property type="term" value="P:negative regulation of gene expression"/>
    <property type="evidence" value="ECO:0007669"/>
    <property type="project" value="UniProtKB-ARBA"/>
</dbReference>
<name>A0A0S4KMQ5_BODSA</name>
<dbReference type="OrthoDB" id="439808at2759"/>
<dbReference type="InterPro" id="IPR052462">
    <property type="entry name" value="SLIRP/GR-RBP-like"/>
</dbReference>
<dbReference type="GO" id="GO:0005737">
    <property type="term" value="C:cytoplasm"/>
    <property type="evidence" value="ECO:0007669"/>
    <property type="project" value="UniProtKB-ARBA"/>
</dbReference>
<feature type="region of interest" description="Disordered" evidence="4">
    <location>
        <begin position="1"/>
        <end position="110"/>
    </location>
</feature>